<sequence length="401" mass="42301">MKLIDIIRFAGKAATGYPTRTVLMLLAMAIGVGSVVVLSALGEGARRYVIGEFSALGTNLLIVLPGRSETVGGAPPLLGITPRDLTIADAMALRTSSAIRYIAPISVGAAPVSRAGRERETTILGSTADLYPLRQLEMAAGRFLPPGDPERGEAICVLGHTLKEELFGSAPALGETLRIGDYRYRIIGVLSEKGQSVGLDMSDIVVVPVASAQALFNNPALFRVMIEARDRDAIERARKAVVRIIKERHDGEDDITVITQDAVLATFDRIFAALTLTVAGIAAISLAVAGILIMNVMLIAVSQRTSEVGLLKALGTPGRRIVTLFLAESAILSLIGAALGLVIAALAIWVMSLIFPQFPIAAPLWSLAAAVGVALFTGLVFGVLPARRAARLDPVLSLSRR</sequence>
<keyword evidence="2" id="KW-1003">Cell membrane</keyword>
<evidence type="ECO:0000259" key="8">
    <source>
        <dbReference type="Pfam" id="PF02687"/>
    </source>
</evidence>
<keyword evidence="3 7" id="KW-0812">Transmembrane</keyword>
<feature type="transmembrane region" description="Helical" evidence="7">
    <location>
        <begin position="321"/>
        <end position="354"/>
    </location>
</feature>
<gene>
    <name evidence="10" type="ORF">SAMN02745124_01285</name>
</gene>
<keyword evidence="11" id="KW-1185">Reference proteome</keyword>
<dbReference type="EMBL" id="FQXS01000005">
    <property type="protein sequence ID" value="SHH64691.1"/>
    <property type="molecule type" value="Genomic_DNA"/>
</dbReference>
<keyword evidence="4 7" id="KW-1133">Transmembrane helix</keyword>
<dbReference type="PANTHER" id="PTHR30572:SF4">
    <property type="entry name" value="ABC TRANSPORTER PERMEASE YTRF"/>
    <property type="match status" value="1"/>
</dbReference>
<evidence type="ECO:0000256" key="4">
    <source>
        <dbReference type="ARBA" id="ARBA00022989"/>
    </source>
</evidence>
<dbReference type="GO" id="GO:0005886">
    <property type="term" value="C:plasma membrane"/>
    <property type="evidence" value="ECO:0007669"/>
    <property type="project" value="UniProtKB-SubCell"/>
</dbReference>
<comment type="subcellular location">
    <subcellularLocation>
        <location evidence="1">Cell membrane</location>
        <topology evidence="1">Multi-pass membrane protein</topology>
    </subcellularLocation>
</comment>
<proteinExistence type="inferred from homology"/>
<evidence type="ECO:0000256" key="7">
    <source>
        <dbReference type="SAM" id="Phobius"/>
    </source>
</evidence>
<name>A0A1M5UP12_9BACT</name>
<feature type="transmembrane region" description="Helical" evidence="7">
    <location>
        <begin position="360"/>
        <end position="384"/>
    </location>
</feature>
<dbReference type="Proteomes" id="UP000184139">
    <property type="component" value="Unassembled WGS sequence"/>
</dbReference>
<dbReference type="InterPro" id="IPR050250">
    <property type="entry name" value="Macrolide_Exporter_MacB"/>
</dbReference>
<keyword evidence="5 7" id="KW-0472">Membrane</keyword>
<evidence type="ECO:0000256" key="3">
    <source>
        <dbReference type="ARBA" id="ARBA00022692"/>
    </source>
</evidence>
<evidence type="ECO:0000256" key="6">
    <source>
        <dbReference type="ARBA" id="ARBA00038076"/>
    </source>
</evidence>
<evidence type="ECO:0000256" key="5">
    <source>
        <dbReference type="ARBA" id="ARBA00023136"/>
    </source>
</evidence>
<feature type="domain" description="ABC3 transporter permease C-terminal" evidence="8">
    <location>
        <begin position="281"/>
        <end position="394"/>
    </location>
</feature>
<evidence type="ECO:0000313" key="10">
    <source>
        <dbReference type="EMBL" id="SHH64691.1"/>
    </source>
</evidence>
<dbReference type="Pfam" id="PF02687">
    <property type="entry name" value="FtsX"/>
    <property type="match status" value="1"/>
</dbReference>
<dbReference type="PANTHER" id="PTHR30572">
    <property type="entry name" value="MEMBRANE COMPONENT OF TRANSPORTER-RELATED"/>
    <property type="match status" value="1"/>
</dbReference>
<accession>A0A1M5UP12</accession>
<dbReference type="GO" id="GO:0022857">
    <property type="term" value="F:transmembrane transporter activity"/>
    <property type="evidence" value="ECO:0007669"/>
    <property type="project" value="TreeGrafter"/>
</dbReference>
<protein>
    <submittedName>
        <fullName evidence="10">Putative ABC transport system permease protein</fullName>
    </submittedName>
</protein>
<dbReference type="Pfam" id="PF12704">
    <property type="entry name" value="MacB_PCD"/>
    <property type="match status" value="1"/>
</dbReference>
<dbReference type="AlphaFoldDB" id="A0A1M5UP12"/>
<dbReference type="InterPro" id="IPR003838">
    <property type="entry name" value="ABC3_permease_C"/>
</dbReference>
<dbReference type="OrthoDB" id="9802264at2"/>
<feature type="transmembrane region" description="Helical" evidence="7">
    <location>
        <begin position="270"/>
        <end position="300"/>
    </location>
</feature>
<evidence type="ECO:0000259" key="9">
    <source>
        <dbReference type="Pfam" id="PF12704"/>
    </source>
</evidence>
<evidence type="ECO:0000256" key="1">
    <source>
        <dbReference type="ARBA" id="ARBA00004651"/>
    </source>
</evidence>
<dbReference type="STRING" id="1121409.SAMN02745124_01285"/>
<evidence type="ECO:0000313" key="11">
    <source>
        <dbReference type="Proteomes" id="UP000184139"/>
    </source>
</evidence>
<feature type="transmembrane region" description="Helical" evidence="7">
    <location>
        <begin position="21"/>
        <end position="41"/>
    </location>
</feature>
<comment type="similarity">
    <text evidence="6">Belongs to the ABC-4 integral membrane protein family.</text>
</comment>
<reference evidence="10 11" key="1">
    <citation type="submission" date="2016-11" db="EMBL/GenBank/DDBJ databases">
        <authorList>
            <person name="Jaros S."/>
            <person name="Januszkiewicz K."/>
            <person name="Wedrychowicz H."/>
        </authorList>
    </citation>
    <scope>NUCLEOTIDE SEQUENCE [LARGE SCALE GENOMIC DNA]</scope>
    <source>
        <strain evidence="10 11">DSM 9705</strain>
    </source>
</reference>
<dbReference type="RefSeq" id="WP_073374383.1">
    <property type="nucleotide sequence ID" value="NZ_FQXS01000005.1"/>
</dbReference>
<feature type="domain" description="MacB-like periplasmic core" evidence="9">
    <location>
        <begin position="21"/>
        <end position="243"/>
    </location>
</feature>
<dbReference type="InterPro" id="IPR025857">
    <property type="entry name" value="MacB_PCD"/>
</dbReference>
<evidence type="ECO:0000256" key="2">
    <source>
        <dbReference type="ARBA" id="ARBA00022475"/>
    </source>
</evidence>
<organism evidence="10 11">
    <name type="scientific">Desulfofustis glycolicus DSM 9705</name>
    <dbReference type="NCBI Taxonomy" id="1121409"/>
    <lineage>
        <taxon>Bacteria</taxon>
        <taxon>Pseudomonadati</taxon>
        <taxon>Thermodesulfobacteriota</taxon>
        <taxon>Desulfobulbia</taxon>
        <taxon>Desulfobulbales</taxon>
        <taxon>Desulfocapsaceae</taxon>
        <taxon>Desulfofustis</taxon>
    </lineage>
</organism>